<reference evidence="2 3" key="1">
    <citation type="submission" date="2022-06" db="EMBL/GenBank/DDBJ databases">
        <title>Haloarcula sp. a new haloarchaeum isolate from saline soil.</title>
        <authorList>
            <person name="Strakova D."/>
            <person name="Galisteo C."/>
            <person name="Sanchez-Porro C."/>
            <person name="Ventosa A."/>
        </authorList>
    </citation>
    <scope>NUCLEOTIDE SEQUENCE [LARGE SCALE GENOMIC DNA]</scope>
    <source>
        <strain evidence="2 3">S1CR25-12</strain>
    </source>
</reference>
<sequence length="366" mass="37979">MVRSALVLVVLASVTIAGYSGVQSPGTPTAEPTDETDVSPEEIPGVSNGTLTDAAALATANGAAVVGDGATIRITQTAPDRETRMLLTVADDGAFEFSRTVSADGNESTVDYYRNDTATYVRAETGGETTYRVVEQPFRPLEGVNSSLETVLAAGDFTVATEPSDSATVVLTADEFTTSPNSPVLDGATPERARLVLTQEGGIQNLTVTGQRDGQTVTYTYERRQAPVDRVPAPGWLADVPPTADLHPDLSTDVVDDSYLRIDHDGGDTVPRNTTLAFSANDTAGTVTFDSPLEAGDTRYAYFAPADESLVVTEDRPAADATVPIESPASVTISTADGVTLLSVGMSWGSESVSEGSTGDAGGSDA</sequence>
<feature type="region of interest" description="Disordered" evidence="1">
    <location>
        <begin position="21"/>
        <end position="40"/>
    </location>
</feature>
<organism evidence="2 3">
    <name type="scientific">Haloarcula saliterrae</name>
    <dbReference type="NCBI Taxonomy" id="2950534"/>
    <lineage>
        <taxon>Archaea</taxon>
        <taxon>Methanobacteriati</taxon>
        <taxon>Methanobacteriota</taxon>
        <taxon>Stenosarchaea group</taxon>
        <taxon>Halobacteria</taxon>
        <taxon>Halobacteriales</taxon>
        <taxon>Haloarculaceae</taxon>
        <taxon>Haloarcula</taxon>
    </lineage>
</organism>
<evidence type="ECO:0000256" key="1">
    <source>
        <dbReference type="SAM" id="MobiDB-lite"/>
    </source>
</evidence>
<comment type="caution">
    <text evidence="2">The sequence shown here is derived from an EMBL/GenBank/DDBJ whole genome shotgun (WGS) entry which is preliminary data.</text>
</comment>
<dbReference type="EMBL" id="JAMQON010000003">
    <property type="protein sequence ID" value="MDS0260273.1"/>
    <property type="molecule type" value="Genomic_DNA"/>
</dbReference>
<proteinExistence type="predicted"/>
<evidence type="ECO:0000313" key="3">
    <source>
        <dbReference type="Proteomes" id="UP001259659"/>
    </source>
</evidence>
<keyword evidence="3" id="KW-1185">Reference proteome</keyword>
<dbReference type="Proteomes" id="UP001259659">
    <property type="component" value="Unassembled WGS sequence"/>
</dbReference>
<name>A0ABU2FDD5_9EURY</name>
<accession>A0ABU2FDD5</accession>
<gene>
    <name evidence="2" type="ORF">NDI56_12790</name>
</gene>
<dbReference type="RefSeq" id="WP_310919941.1">
    <property type="nucleotide sequence ID" value="NZ_JAMQON010000003.1"/>
</dbReference>
<evidence type="ECO:0000313" key="2">
    <source>
        <dbReference type="EMBL" id="MDS0260273.1"/>
    </source>
</evidence>
<protein>
    <recommendedName>
        <fullName evidence="4">DUF2092 domain-containing protein</fullName>
    </recommendedName>
</protein>
<evidence type="ECO:0008006" key="4">
    <source>
        <dbReference type="Google" id="ProtNLM"/>
    </source>
</evidence>